<dbReference type="PANTHER" id="PTHR33317">
    <property type="entry name" value="POLYNUCLEOTIDYL TRANSFERASE, RIBONUCLEASE H-LIKE SUPERFAMILY PROTEIN"/>
    <property type="match status" value="1"/>
</dbReference>
<organism evidence="7 8">
    <name type="scientific">Denitrobaculum tricleocarpae</name>
    <dbReference type="NCBI Taxonomy" id="2591009"/>
    <lineage>
        <taxon>Bacteria</taxon>
        <taxon>Pseudomonadati</taxon>
        <taxon>Pseudomonadota</taxon>
        <taxon>Alphaproteobacteria</taxon>
        <taxon>Rhodospirillales</taxon>
        <taxon>Rhodospirillaceae</taxon>
        <taxon>Denitrobaculum</taxon>
    </lineage>
</organism>
<keyword evidence="8" id="KW-1185">Reference proteome</keyword>
<keyword evidence="3 5" id="KW-0540">Nuclease</keyword>
<dbReference type="GO" id="GO:0016788">
    <property type="term" value="F:hydrolase activity, acting on ester bonds"/>
    <property type="evidence" value="ECO:0007669"/>
    <property type="project" value="UniProtKB-UniRule"/>
</dbReference>
<evidence type="ECO:0000256" key="4">
    <source>
        <dbReference type="ARBA" id="ARBA00022801"/>
    </source>
</evidence>
<proteinExistence type="inferred from homology"/>
<comment type="similarity">
    <text evidence="5">Belongs to the YqgF HJR family.</text>
</comment>
<dbReference type="InterPro" id="IPR037027">
    <property type="entry name" value="YqgF/RNaseH-like_dom_sf"/>
</dbReference>
<evidence type="ECO:0000256" key="1">
    <source>
        <dbReference type="ARBA" id="ARBA00022490"/>
    </source>
</evidence>
<dbReference type="AlphaFoldDB" id="A0A545TUR3"/>
<dbReference type="GO" id="GO:0000967">
    <property type="term" value="P:rRNA 5'-end processing"/>
    <property type="evidence" value="ECO:0007669"/>
    <property type="project" value="UniProtKB-UniRule"/>
</dbReference>
<comment type="function">
    <text evidence="5">Could be a nuclease involved in processing of the 5'-end of pre-16S rRNA.</text>
</comment>
<dbReference type="InterPro" id="IPR006641">
    <property type="entry name" value="YqgF/RNaseH-like_dom"/>
</dbReference>
<dbReference type="InterPro" id="IPR012337">
    <property type="entry name" value="RNaseH-like_sf"/>
</dbReference>
<accession>A0A545TUR3</accession>
<evidence type="ECO:0000256" key="3">
    <source>
        <dbReference type="ARBA" id="ARBA00022722"/>
    </source>
</evidence>
<dbReference type="Gene3D" id="3.30.420.140">
    <property type="entry name" value="YqgF/RNase H-like domain"/>
    <property type="match status" value="1"/>
</dbReference>
<dbReference type="GO" id="GO:0004518">
    <property type="term" value="F:nuclease activity"/>
    <property type="evidence" value="ECO:0007669"/>
    <property type="project" value="UniProtKB-KW"/>
</dbReference>
<dbReference type="SMART" id="SM00732">
    <property type="entry name" value="YqgFc"/>
    <property type="match status" value="1"/>
</dbReference>
<dbReference type="EC" id="3.1.-.-" evidence="5"/>
<dbReference type="Pfam" id="PF03652">
    <property type="entry name" value="RuvX"/>
    <property type="match status" value="1"/>
</dbReference>
<feature type="domain" description="YqgF/RNase H-like" evidence="6">
    <location>
        <begin position="17"/>
        <end position="119"/>
    </location>
</feature>
<dbReference type="HAMAP" id="MF_00651">
    <property type="entry name" value="Nuclease_YqgF"/>
    <property type="match status" value="1"/>
</dbReference>
<evidence type="ECO:0000313" key="8">
    <source>
        <dbReference type="Proteomes" id="UP000315252"/>
    </source>
</evidence>
<dbReference type="PANTHER" id="PTHR33317:SF4">
    <property type="entry name" value="POLYNUCLEOTIDYL TRANSFERASE, RIBONUCLEASE H-LIKE SUPERFAMILY PROTEIN"/>
    <property type="match status" value="1"/>
</dbReference>
<evidence type="ECO:0000259" key="6">
    <source>
        <dbReference type="SMART" id="SM00732"/>
    </source>
</evidence>
<dbReference type="InterPro" id="IPR005227">
    <property type="entry name" value="YqgF"/>
</dbReference>
<keyword evidence="1 5" id="KW-0963">Cytoplasm</keyword>
<dbReference type="GO" id="GO:0005829">
    <property type="term" value="C:cytosol"/>
    <property type="evidence" value="ECO:0007669"/>
    <property type="project" value="TreeGrafter"/>
</dbReference>
<dbReference type="OrthoDB" id="9796140at2"/>
<dbReference type="EMBL" id="VHSH01000003">
    <property type="protein sequence ID" value="TQV80960.1"/>
    <property type="molecule type" value="Genomic_DNA"/>
</dbReference>
<name>A0A545TUR3_9PROT</name>
<dbReference type="SUPFAM" id="SSF53098">
    <property type="entry name" value="Ribonuclease H-like"/>
    <property type="match status" value="1"/>
</dbReference>
<dbReference type="Proteomes" id="UP000315252">
    <property type="component" value="Unassembled WGS sequence"/>
</dbReference>
<keyword evidence="2 5" id="KW-0690">Ribosome biogenesis</keyword>
<dbReference type="RefSeq" id="WP_142896673.1">
    <property type="nucleotide sequence ID" value="NZ_ML660054.1"/>
</dbReference>
<protein>
    <recommendedName>
        <fullName evidence="5">Putative pre-16S rRNA nuclease</fullName>
        <ecNumber evidence="5">3.1.-.-</ecNumber>
    </recommendedName>
</protein>
<comment type="subcellular location">
    <subcellularLocation>
        <location evidence="5">Cytoplasm</location>
    </subcellularLocation>
</comment>
<evidence type="ECO:0000313" key="7">
    <source>
        <dbReference type="EMBL" id="TQV80960.1"/>
    </source>
</evidence>
<evidence type="ECO:0000256" key="5">
    <source>
        <dbReference type="HAMAP-Rule" id="MF_00651"/>
    </source>
</evidence>
<dbReference type="NCBIfam" id="TIGR00250">
    <property type="entry name" value="RNAse_H_YqgF"/>
    <property type="match status" value="1"/>
</dbReference>
<dbReference type="CDD" id="cd16964">
    <property type="entry name" value="YqgF"/>
    <property type="match status" value="1"/>
</dbReference>
<evidence type="ECO:0000256" key="2">
    <source>
        <dbReference type="ARBA" id="ARBA00022517"/>
    </source>
</evidence>
<sequence length="169" mass="18131">MPLVAFTDLLSKVPKGLRLLGLDPGTKTIGLAISDGGFMVASPIGTIKRSKFTKDAKELAGICKEREVGGLIMGLPVNMDGTEGPRCQSVRQLAQNLIDKAGFTQPIAFWDERLSTSAVERFLVGEADMTRKRRADVVDKMAAAYILQGALDALANQSRAQESEPSPPT</sequence>
<keyword evidence="4 5" id="KW-0378">Hydrolase</keyword>
<comment type="caution">
    <text evidence="7">The sequence shown here is derived from an EMBL/GenBank/DDBJ whole genome shotgun (WGS) entry which is preliminary data.</text>
</comment>
<gene>
    <name evidence="7" type="primary">ruvX</name>
    <name evidence="7" type="ORF">FKG95_10775</name>
</gene>
<reference evidence="7 8" key="1">
    <citation type="submission" date="2019-06" db="EMBL/GenBank/DDBJ databases">
        <title>Whole genome sequence for Rhodospirillaceae sp. R148.</title>
        <authorList>
            <person name="Wang G."/>
        </authorList>
    </citation>
    <scope>NUCLEOTIDE SEQUENCE [LARGE SCALE GENOMIC DNA]</scope>
    <source>
        <strain evidence="7 8">R148</strain>
    </source>
</reference>